<gene>
    <name evidence="4" type="primary">RABGAP1_2</name>
    <name evidence="4" type="ORF">XENOCAPTIV_014159</name>
</gene>
<keyword evidence="2" id="KW-0472">Membrane</keyword>
<feature type="coiled-coil region" evidence="1">
    <location>
        <begin position="139"/>
        <end position="239"/>
    </location>
</feature>
<dbReference type="PANTHER" id="PTHR47219">
    <property type="entry name" value="RAB GTPASE-ACTIVATING PROTEIN 1-LIKE"/>
    <property type="match status" value="1"/>
</dbReference>
<dbReference type="PROSITE" id="PS50086">
    <property type="entry name" value="TBC_RABGAP"/>
    <property type="match status" value="1"/>
</dbReference>
<dbReference type="EMBL" id="JAHRIN010036548">
    <property type="protein sequence ID" value="MEQ2204505.1"/>
    <property type="molecule type" value="Genomic_DNA"/>
</dbReference>
<evidence type="ECO:0000256" key="2">
    <source>
        <dbReference type="SAM" id="Phobius"/>
    </source>
</evidence>
<keyword evidence="2" id="KW-0812">Transmembrane</keyword>
<dbReference type="SUPFAM" id="SSF47923">
    <property type="entry name" value="Ypt/Rab-GAP domain of gyp1p"/>
    <property type="match status" value="1"/>
</dbReference>
<keyword evidence="5" id="KW-1185">Reference proteome</keyword>
<evidence type="ECO:0000259" key="3">
    <source>
        <dbReference type="PROSITE" id="PS50086"/>
    </source>
</evidence>
<reference evidence="4 5" key="1">
    <citation type="submission" date="2021-06" db="EMBL/GenBank/DDBJ databases">
        <authorList>
            <person name="Palmer J.M."/>
        </authorList>
    </citation>
    <scope>NUCLEOTIDE SEQUENCE [LARGE SCALE GENOMIC DNA]</scope>
    <source>
        <strain evidence="4 5">XC_2019</strain>
        <tissue evidence="4">Muscle</tissue>
    </source>
</reference>
<evidence type="ECO:0000313" key="4">
    <source>
        <dbReference type="EMBL" id="MEQ2204505.1"/>
    </source>
</evidence>
<comment type="caution">
    <text evidence="4">The sequence shown here is derived from an EMBL/GenBank/DDBJ whole genome shotgun (WGS) entry which is preliminary data.</text>
</comment>
<accession>A0ABV0R8T2</accession>
<keyword evidence="2" id="KW-1133">Transmembrane helix</keyword>
<dbReference type="PANTHER" id="PTHR47219:SF6">
    <property type="entry name" value="RAB GTPASE-ACTIVATING PROTEIN 1"/>
    <property type="match status" value="1"/>
</dbReference>
<organism evidence="4 5">
    <name type="scientific">Xenoophorus captivus</name>
    <dbReference type="NCBI Taxonomy" id="1517983"/>
    <lineage>
        <taxon>Eukaryota</taxon>
        <taxon>Metazoa</taxon>
        <taxon>Chordata</taxon>
        <taxon>Craniata</taxon>
        <taxon>Vertebrata</taxon>
        <taxon>Euteleostomi</taxon>
        <taxon>Actinopterygii</taxon>
        <taxon>Neopterygii</taxon>
        <taxon>Teleostei</taxon>
        <taxon>Neoteleostei</taxon>
        <taxon>Acanthomorphata</taxon>
        <taxon>Ovalentaria</taxon>
        <taxon>Atherinomorphae</taxon>
        <taxon>Cyprinodontiformes</taxon>
        <taxon>Goodeidae</taxon>
        <taxon>Xenoophorus</taxon>
    </lineage>
</organism>
<dbReference type="Gene3D" id="1.10.472.80">
    <property type="entry name" value="Ypt/Rab-GAP domain of gyp1p, domain 3"/>
    <property type="match status" value="1"/>
</dbReference>
<feature type="transmembrane region" description="Helical" evidence="2">
    <location>
        <begin position="77"/>
        <end position="103"/>
    </location>
</feature>
<proteinExistence type="predicted"/>
<protein>
    <submittedName>
        <fullName evidence="4">Rab GTPase-activating protein 1</fullName>
    </submittedName>
</protein>
<keyword evidence="1" id="KW-0175">Coiled coil</keyword>
<feature type="domain" description="Rab-GAP TBC" evidence="3">
    <location>
        <begin position="1"/>
        <end position="91"/>
    </location>
</feature>
<dbReference type="InterPro" id="IPR050302">
    <property type="entry name" value="Rab_GAP_TBC_domain"/>
</dbReference>
<dbReference type="Proteomes" id="UP001434883">
    <property type="component" value="Unassembled WGS sequence"/>
</dbReference>
<dbReference type="InterPro" id="IPR035969">
    <property type="entry name" value="Rab-GAP_TBC_sf"/>
</dbReference>
<sequence length="257" mass="30482">MPEEQAFSVLVKIMFDYGLRDLFKQNFEDLHCKFFQLERLMQEYIPDLYNHFLNVGLEAHMYASQWFLTLFTAKFPLYMVFHIIDLLLCEGISVIFNVALALLKTSKDDLQQTDFEGALKFFRVPVPKRYRSEENAKKLMELACSMKISQKKLKKFEKEYHTIREQQEQQEAPIERYEENDDLAHELVSSKIALRKDLDNAEEKADALNKELLLTKQKLIDSEDEKRRLEEESAQVREKLQGVSFLNLFKKTCKEFK</sequence>
<dbReference type="InterPro" id="IPR000195">
    <property type="entry name" value="Rab-GAP-TBC_dom"/>
</dbReference>
<evidence type="ECO:0000313" key="5">
    <source>
        <dbReference type="Proteomes" id="UP001434883"/>
    </source>
</evidence>
<dbReference type="Pfam" id="PF23436">
    <property type="entry name" value="RabGap-TBC_2"/>
    <property type="match status" value="1"/>
</dbReference>
<name>A0ABV0R8T2_9TELE</name>
<evidence type="ECO:0000256" key="1">
    <source>
        <dbReference type="SAM" id="Coils"/>
    </source>
</evidence>